<gene>
    <name evidence="1" type="ORF">S01H1_30058</name>
</gene>
<dbReference type="SUPFAM" id="SSF53756">
    <property type="entry name" value="UDP-Glycosyltransferase/glycogen phosphorylase"/>
    <property type="match status" value="1"/>
</dbReference>
<dbReference type="Gene3D" id="3.40.50.2000">
    <property type="entry name" value="Glycogen Phosphorylase B"/>
    <property type="match status" value="2"/>
</dbReference>
<dbReference type="AlphaFoldDB" id="X0TMV6"/>
<feature type="non-terminal residue" evidence="1">
    <location>
        <position position="259"/>
    </location>
</feature>
<name>X0TMV6_9ZZZZ</name>
<protein>
    <recommendedName>
        <fullName evidence="2">Glycosyl transferase family 1 domain-containing protein</fullName>
    </recommendedName>
</protein>
<evidence type="ECO:0000313" key="1">
    <source>
        <dbReference type="EMBL" id="GAF94898.1"/>
    </source>
</evidence>
<comment type="caution">
    <text evidence="1">The sequence shown here is derived from an EMBL/GenBank/DDBJ whole genome shotgun (WGS) entry which is preliminary data.</text>
</comment>
<dbReference type="PANTHER" id="PTHR46656">
    <property type="entry name" value="PUTATIVE-RELATED"/>
    <property type="match status" value="1"/>
</dbReference>
<sequence length="259" mass="28907">MLKDRGIEGRIIPTGQPGVHSDELGDSINAALALGMTPNHSVPSVNLWHLNDMAKFAGSTRIGYTIFEMPTFDARERNSVDNLDTVWVPSEWAKEVVLNNNPDARCQVVPCGVDTDIFCPSDEPPHFKDDYFHTFVNIGKFEKRKGHELVFESMRLLGTTQTKPIRLLINCTNPFLGDFATVLKNQLNSRGFNLNESDRGEHTARFRHSENPNDCVIDIITAGGLTSDSIAEVYRSGDNGLFPYFAEGWNLPLIECMSC</sequence>
<proteinExistence type="predicted"/>
<accession>X0TMV6</accession>
<dbReference type="PANTHER" id="PTHR46656:SF3">
    <property type="entry name" value="PUTATIVE-RELATED"/>
    <property type="match status" value="1"/>
</dbReference>
<reference evidence="1" key="1">
    <citation type="journal article" date="2014" name="Front. Microbiol.">
        <title>High frequency of phylogenetically diverse reductive dehalogenase-homologous genes in deep subseafloor sedimentary metagenomes.</title>
        <authorList>
            <person name="Kawai M."/>
            <person name="Futagami T."/>
            <person name="Toyoda A."/>
            <person name="Takaki Y."/>
            <person name="Nishi S."/>
            <person name="Hori S."/>
            <person name="Arai W."/>
            <person name="Tsubouchi T."/>
            <person name="Morono Y."/>
            <person name="Uchiyama I."/>
            <person name="Ito T."/>
            <person name="Fujiyama A."/>
            <person name="Inagaki F."/>
            <person name="Takami H."/>
        </authorList>
    </citation>
    <scope>NUCLEOTIDE SEQUENCE</scope>
    <source>
        <strain evidence="1">Expedition CK06-06</strain>
    </source>
</reference>
<organism evidence="1">
    <name type="scientific">marine sediment metagenome</name>
    <dbReference type="NCBI Taxonomy" id="412755"/>
    <lineage>
        <taxon>unclassified sequences</taxon>
        <taxon>metagenomes</taxon>
        <taxon>ecological metagenomes</taxon>
    </lineage>
</organism>
<evidence type="ECO:0008006" key="2">
    <source>
        <dbReference type="Google" id="ProtNLM"/>
    </source>
</evidence>
<dbReference type="EMBL" id="BARS01018475">
    <property type="protein sequence ID" value="GAF94898.1"/>
    <property type="molecule type" value="Genomic_DNA"/>
</dbReference>